<feature type="transmembrane region" description="Helical" evidence="6">
    <location>
        <begin position="251"/>
        <end position="275"/>
    </location>
</feature>
<dbReference type="Gene3D" id="1.20.1250.20">
    <property type="entry name" value="MFS general substrate transporter like domains"/>
    <property type="match status" value="1"/>
</dbReference>
<organism evidence="8 9">
    <name type="scientific">Pullulanibacillus pueri</name>
    <dbReference type="NCBI Taxonomy" id="1437324"/>
    <lineage>
        <taxon>Bacteria</taxon>
        <taxon>Bacillati</taxon>
        <taxon>Bacillota</taxon>
        <taxon>Bacilli</taxon>
        <taxon>Bacillales</taxon>
        <taxon>Sporolactobacillaceae</taxon>
        <taxon>Pullulanibacillus</taxon>
    </lineage>
</organism>
<proteinExistence type="predicted"/>
<dbReference type="GO" id="GO:0005886">
    <property type="term" value="C:plasma membrane"/>
    <property type="evidence" value="ECO:0007669"/>
    <property type="project" value="UniProtKB-SubCell"/>
</dbReference>
<dbReference type="PROSITE" id="PS50850">
    <property type="entry name" value="MFS"/>
    <property type="match status" value="1"/>
</dbReference>
<feature type="transmembrane region" description="Helical" evidence="6">
    <location>
        <begin position="12"/>
        <end position="33"/>
    </location>
</feature>
<keyword evidence="3 6" id="KW-0812">Transmembrane</keyword>
<sequence length="398" mass="44351">MKKKTLAAHNIRILFLYNLLGTISFIQPVLTLFYLSRGLDETDIIWMLMFWSGFVLIGEVPSGIFADRFGAKRSFITGGLIHFISILVLVFAHNPWQFFLSSALSGLAATFFSGADEALIYDSLKESHEENKMDHAMGRINAAEFITMMIAVILGAFLAHDLTEAQFLVLLYLGLGFQAIGIVILFFVKKPIHSMSYRDNPFKQVREGVRVIRRTPQLLIMFLNVTIVFIPAGAVFGNFDQPFLQGAGLPVSWIGIIYALAAGIGFFASYFIGWFTRRLSRVFLMHVTGFLAVGGLLLASFFGERLTVALFSFFILRFVRAIRYPIYSQLSNDWIPSTVRATTISLLSIIDSAADLIIFSTIASIAAFGLPRIFLICAVIALIGTLFPIRKGDKVNLH</sequence>
<evidence type="ECO:0000259" key="7">
    <source>
        <dbReference type="PROSITE" id="PS50850"/>
    </source>
</evidence>
<feature type="transmembrane region" description="Helical" evidence="6">
    <location>
        <begin position="45"/>
        <end position="66"/>
    </location>
</feature>
<feature type="domain" description="Major facilitator superfamily (MFS) profile" evidence="7">
    <location>
        <begin position="1"/>
        <end position="396"/>
    </location>
</feature>
<dbReference type="InterPro" id="IPR036259">
    <property type="entry name" value="MFS_trans_sf"/>
</dbReference>
<dbReference type="PANTHER" id="PTHR23530:SF1">
    <property type="entry name" value="PERMEASE, MAJOR FACILITATOR SUPERFAMILY-RELATED"/>
    <property type="match status" value="1"/>
</dbReference>
<evidence type="ECO:0000313" key="9">
    <source>
        <dbReference type="Proteomes" id="UP000656813"/>
    </source>
</evidence>
<gene>
    <name evidence="8" type="ORF">GCM10007096_19630</name>
</gene>
<keyword evidence="9" id="KW-1185">Reference proteome</keyword>
<evidence type="ECO:0000256" key="3">
    <source>
        <dbReference type="ARBA" id="ARBA00022692"/>
    </source>
</evidence>
<feature type="transmembrane region" description="Helical" evidence="6">
    <location>
        <begin position="218"/>
        <end position="239"/>
    </location>
</feature>
<evidence type="ECO:0000256" key="6">
    <source>
        <dbReference type="SAM" id="Phobius"/>
    </source>
</evidence>
<dbReference type="PANTHER" id="PTHR23530">
    <property type="entry name" value="TRANSPORT PROTEIN-RELATED"/>
    <property type="match status" value="1"/>
</dbReference>
<dbReference type="AlphaFoldDB" id="A0A8J2ZVI8"/>
<feature type="transmembrane region" description="Helical" evidence="6">
    <location>
        <begin position="165"/>
        <end position="188"/>
    </location>
</feature>
<dbReference type="Pfam" id="PF07690">
    <property type="entry name" value="MFS_1"/>
    <property type="match status" value="1"/>
</dbReference>
<keyword evidence="4 6" id="KW-1133">Transmembrane helix</keyword>
<comment type="caution">
    <text evidence="8">The sequence shown here is derived from an EMBL/GenBank/DDBJ whole genome shotgun (WGS) entry which is preliminary data.</text>
</comment>
<comment type="subcellular location">
    <subcellularLocation>
        <location evidence="1">Cell membrane</location>
        <topology evidence="1">Multi-pass membrane protein</topology>
    </subcellularLocation>
</comment>
<keyword evidence="5 6" id="KW-0472">Membrane</keyword>
<feature type="transmembrane region" description="Helical" evidence="6">
    <location>
        <begin position="373"/>
        <end position="389"/>
    </location>
</feature>
<dbReference type="InterPro" id="IPR011701">
    <property type="entry name" value="MFS"/>
</dbReference>
<evidence type="ECO:0000256" key="1">
    <source>
        <dbReference type="ARBA" id="ARBA00004651"/>
    </source>
</evidence>
<name>A0A8J2ZVI8_9BACL</name>
<accession>A0A8J2ZVI8</accession>
<evidence type="ECO:0000256" key="2">
    <source>
        <dbReference type="ARBA" id="ARBA00022448"/>
    </source>
</evidence>
<keyword evidence="2" id="KW-0813">Transport</keyword>
<dbReference type="InterPro" id="IPR020846">
    <property type="entry name" value="MFS_dom"/>
</dbReference>
<feature type="transmembrane region" description="Helical" evidence="6">
    <location>
        <begin position="282"/>
        <end position="302"/>
    </location>
</feature>
<dbReference type="SUPFAM" id="SSF103473">
    <property type="entry name" value="MFS general substrate transporter"/>
    <property type="match status" value="1"/>
</dbReference>
<reference evidence="8" key="2">
    <citation type="submission" date="2020-09" db="EMBL/GenBank/DDBJ databases">
        <authorList>
            <person name="Sun Q."/>
            <person name="Zhou Y."/>
        </authorList>
    </citation>
    <scope>NUCLEOTIDE SEQUENCE</scope>
    <source>
        <strain evidence="8">CGMCC 1.12777</strain>
    </source>
</reference>
<evidence type="ECO:0000313" key="8">
    <source>
        <dbReference type="EMBL" id="GGH81559.1"/>
    </source>
</evidence>
<dbReference type="RefSeq" id="WP_188497225.1">
    <property type="nucleotide sequence ID" value="NZ_BMFV01000013.1"/>
</dbReference>
<dbReference type="Proteomes" id="UP000656813">
    <property type="component" value="Unassembled WGS sequence"/>
</dbReference>
<feature type="transmembrane region" description="Helical" evidence="6">
    <location>
        <begin position="142"/>
        <end position="159"/>
    </location>
</feature>
<evidence type="ECO:0000256" key="4">
    <source>
        <dbReference type="ARBA" id="ARBA00022989"/>
    </source>
</evidence>
<protein>
    <submittedName>
        <fullName evidence="8">MFS transporter</fullName>
    </submittedName>
</protein>
<evidence type="ECO:0000256" key="5">
    <source>
        <dbReference type="ARBA" id="ARBA00023136"/>
    </source>
</evidence>
<dbReference type="GO" id="GO:0022857">
    <property type="term" value="F:transmembrane transporter activity"/>
    <property type="evidence" value="ECO:0007669"/>
    <property type="project" value="InterPro"/>
</dbReference>
<feature type="transmembrane region" description="Helical" evidence="6">
    <location>
        <begin position="75"/>
        <end position="92"/>
    </location>
</feature>
<reference evidence="8" key="1">
    <citation type="journal article" date="2014" name="Int. J. Syst. Evol. Microbiol.">
        <title>Complete genome sequence of Corynebacterium casei LMG S-19264T (=DSM 44701T), isolated from a smear-ripened cheese.</title>
        <authorList>
            <consortium name="US DOE Joint Genome Institute (JGI-PGF)"/>
            <person name="Walter F."/>
            <person name="Albersmeier A."/>
            <person name="Kalinowski J."/>
            <person name="Ruckert C."/>
        </authorList>
    </citation>
    <scope>NUCLEOTIDE SEQUENCE</scope>
    <source>
        <strain evidence="8">CGMCC 1.12777</strain>
    </source>
</reference>
<dbReference type="InterPro" id="IPR053160">
    <property type="entry name" value="MFS_DHA3_Transporter"/>
</dbReference>
<feature type="transmembrane region" description="Helical" evidence="6">
    <location>
        <begin position="98"/>
        <end position="121"/>
    </location>
</feature>
<dbReference type="EMBL" id="BMFV01000013">
    <property type="protein sequence ID" value="GGH81559.1"/>
    <property type="molecule type" value="Genomic_DNA"/>
</dbReference>